<evidence type="ECO:0000256" key="2">
    <source>
        <dbReference type="ARBA" id="ARBA00023002"/>
    </source>
</evidence>
<reference evidence="9" key="1">
    <citation type="submission" date="2020-11" db="EMBL/GenBank/DDBJ databases">
        <title>Azospira inquinata sp. nov.</title>
        <authorList>
            <person name="Moe W.M."/>
            <person name="Mikes M.C."/>
        </authorList>
    </citation>
    <scope>NUCLEOTIDE SEQUENCE</scope>
    <source>
        <strain evidence="9">Azo-3</strain>
    </source>
</reference>
<evidence type="ECO:0000256" key="3">
    <source>
        <dbReference type="ARBA" id="ARBA00023027"/>
    </source>
</evidence>
<keyword evidence="10" id="KW-1185">Reference proteome</keyword>
<dbReference type="InterPro" id="IPR001236">
    <property type="entry name" value="Lactate/malate_DH_N"/>
</dbReference>
<proteinExistence type="inferred from homology"/>
<dbReference type="GO" id="GO:0006089">
    <property type="term" value="P:lactate metabolic process"/>
    <property type="evidence" value="ECO:0007669"/>
    <property type="project" value="TreeGrafter"/>
</dbReference>
<dbReference type="AlphaFoldDB" id="A0A975SND4"/>
<dbReference type="Proteomes" id="UP000683428">
    <property type="component" value="Chromosome"/>
</dbReference>
<dbReference type="InterPro" id="IPR036291">
    <property type="entry name" value="NAD(P)-bd_dom_sf"/>
</dbReference>
<keyword evidence="2 6" id="KW-0560">Oxidoreductase</keyword>
<evidence type="ECO:0000259" key="8">
    <source>
        <dbReference type="Pfam" id="PF02866"/>
    </source>
</evidence>
<dbReference type="PRINTS" id="PR00086">
    <property type="entry name" value="LLDHDRGNASE"/>
</dbReference>
<dbReference type="RefSeq" id="WP_232368540.1">
    <property type="nucleotide sequence ID" value="NZ_CP064782.1"/>
</dbReference>
<keyword evidence="3 5" id="KW-0520">NAD</keyword>
<gene>
    <name evidence="9" type="ORF">Azoinq_02795</name>
</gene>
<evidence type="ECO:0000256" key="5">
    <source>
        <dbReference type="PIRSR" id="PIRSR000102-3"/>
    </source>
</evidence>
<feature type="domain" description="Lactate/malate dehydrogenase C-terminal" evidence="8">
    <location>
        <begin position="144"/>
        <end position="303"/>
    </location>
</feature>
<feature type="binding site" evidence="5">
    <location>
        <begin position="117"/>
        <end position="119"/>
    </location>
    <ligand>
        <name>NAD(+)</name>
        <dbReference type="ChEBI" id="CHEBI:57540"/>
    </ligand>
</feature>
<dbReference type="Gene3D" id="3.40.50.720">
    <property type="entry name" value="NAD(P)-binding Rossmann-like Domain"/>
    <property type="match status" value="1"/>
</dbReference>
<feature type="active site" description="Proton acceptor" evidence="4">
    <location>
        <position position="174"/>
    </location>
</feature>
<name>A0A975SND4_9RHOO</name>
<protein>
    <submittedName>
        <fullName evidence="9">L-lactate dehydrogenase</fullName>
    </submittedName>
</protein>
<organism evidence="9 10">
    <name type="scientific">Azospira inquinata</name>
    <dbReference type="NCBI Taxonomy" id="2785627"/>
    <lineage>
        <taxon>Bacteria</taxon>
        <taxon>Pseudomonadati</taxon>
        <taxon>Pseudomonadota</taxon>
        <taxon>Betaproteobacteria</taxon>
        <taxon>Rhodocyclales</taxon>
        <taxon>Rhodocyclaceae</taxon>
        <taxon>Azospira</taxon>
    </lineage>
</organism>
<evidence type="ECO:0000256" key="1">
    <source>
        <dbReference type="ARBA" id="ARBA00003966"/>
    </source>
</evidence>
<dbReference type="InterPro" id="IPR022383">
    <property type="entry name" value="Lactate/malate_DH_C"/>
</dbReference>
<evidence type="ECO:0000256" key="6">
    <source>
        <dbReference type="RuleBase" id="RU003369"/>
    </source>
</evidence>
<sequence length="320" mass="34628">MKVSIIGMGAVGTEIVGNLINLTDISEIVAVDRDRAKAEAEMWDFAHTTAFTYSKNPLLTVGDYPDTAASDIVVVTAGTQLKAGQTRGDLVSANAVIVRNILAKVQAYSPNAILIMVTNPVDVLAWVAVRHCGWPRERVISAGTVIDSARFLRILSDHVGIDPKNIFGYVLGEHGSTSFIPWSICNVCGLDLDTYCQDNAITPVDREQIHHQVLEAGFEIFRRKGNTNHGIAASVFRIIRAIETNEHSVLPVGALLDGEYETRDVVISVPCVVGRSGIERVLSYTLAAEELAEFRRSEGHLRELAVRAEQALAAAPAVGS</sequence>
<dbReference type="PANTHER" id="PTHR43128">
    <property type="entry name" value="L-2-HYDROXYCARBOXYLATE DEHYDROGENASE (NAD(P)(+))"/>
    <property type="match status" value="1"/>
</dbReference>
<evidence type="ECO:0000256" key="4">
    <source>
        <dbReference type="PIRSR" id="PIRSR000102-1"/>
    </source>
</evidence>
<dbReference type="PIRSF" id="PIRSF000102">
    <property type="entry name" value="Lac_mal_DH"/>
    <property type="match status" value="1"/>
</dbReference>
<feature type="binding site" evidence="5">
    <location>
        <begin position="7"/>
        <end position="12"/>
    </location>
    <ligand>
        <name>NAD(+)</name>
        <dbReference type="ChEBI" id="CHEBI:57540"/>
    </ligand>
</feature>
<dbReference type="SUPFAM" id="SSF56327">
    <property type="entry name" value="LDH C-terminal domain-like"/>
    <property type="match status" value="1"/>
</dbReference>
<comment type="function">
    <text evidence="1">Catalyzes the reversible oxidation of malate to oxaloacetate.</text>
</comment>
<evidence type="ECO:0000313" key="10">
    <source>
        <dbReference type="Proteomes" id="UP000683428"/>
    </source>
</evidence>
<dbReference type="InterPro" id="IPR001557">
    <property type="entry name" value="L-lactate/malate_DH"/>
</dbReference>
<dbReference type="KEGG" id="aiq:Azoinq_02795"/>
<dbReference type="PANTHER" id="PTHR43128:SF16">
    <property type="entry name" value="L-LACTATE DEHYDROGENASE"/>
    <property type="match status" value="1"/>
</dbReference>
<dbReference type="InterPro" id="IPR015955">
    <property type="entry name" value="Lactate_DH/Glyco_Ohase_4_C"/>
</dbReference>
<dbReference type="Gene3D" id="3.90.110.10">
    <property type="entry name" value="Lactate dehydrogenase/glycoside hydrolase, family 4, C-terminal"/>
    <property type="match status" value="1"/>
</dbReference>
<dbReference type="Pfam" id="PF02866">
    <property type="entry name" value="Ldh_1_C"/>
    <property type="match status" value="1"/>
</dbReference>
<feature type="binding site" evidence="5">
    <location>
        <position position="94"/>
    </location>
    <ligand>
        <name>NAD(+)</name>
        <dbReference type="ChEBI" id="CHEBI:57540"/>
    </ligand>
</feature>
<dbReference type="GO" id="GO:0004459">
    <property type="term" value="F:L-lactate dehydrogenase (NAD+) activity"/>
    <property type="evidence" value="ECO:0007669"/>
    <property type="project" value="TreeGrafter"/>
</dbReference>
<feature type="binding site" evidence="5">
    <location>
        <position position="32"/>
    </location>
    <ligand>
        <name>NAD(+)</name>
        <dbReference type="ChEBI" id="CHEBI:57540"/>
    </ligand>
</feature>
<evidence type="ECO:0000313" key="9">
    <source>
        <dbReference type="EMBL" id="QWT49558.1"/>
    </source>
</evidence>
<dbReference type="EMBL" id="CP064782">
    <property type="protein sequence ID" value="QWT49558.1"/>
    <property type="molecule type" value="Genomic_DNA"/>
</dbReference>
<feature type="domain" description="Lactate/malate dehydrogenase N-terminal" evidence="7">
    <location>
        <begin position="1"/>
        <end position="140"/>
    </location>
</feature>
<comment type="similarity">
    <text evidence="6">Belongs to the LDH/MDH superfamily.</text>
</comment>
<evidence type="ECO:0000259" key="7">
    <source>
        <dbReference type="Pfam" id="PF00056"/>
    </source>
</evidence>
<dbReference type="SUPFAM" id="SSF51735">
    <property type="entry name" value="NAD(P)-binding Rossmann-fold domains"/>
    <property type="match status" value="1"/>
</dbReference>
<dbReference type="Pfam" id="PF00056">
    <property type="entry name" value="Ldh_1_N"/>
    <property type="match status" value="1"/>
</dbReference>
<accession>A0A975SND4</accession>